<name>A0A317T4S8_9CHLB</name>
<dbReference type="CDD" id="cd01275">
    <property type="entry name" value="FHIT"/>
    <property type="match status" value="1"/>
</dbReference>
<feature type="binding site" evidence="3">
    <location>
        <begin position="117"/>
        <end position="120"/>
    </location>
    <ligand>
        <name>substrate</name>
    </ligand>
</feature>
<dbReference type="PANTHER" id="PTHR42997:SF1">
    <property type="entry name" value="AP-4-A PHOSPHORYLASE"/>
    <property type="match status" value="1"/>
</dbReference>
<feature type="binding site" evidence="3">
    <location>
        <position position="127"/>
    </location>
    <ligand>
        <name>substrate</name>
    </ligand>
</feature>
<feature type="active site" description="Tele-AMP-histidine intermediate" evidence="2">
    <location>
        <position position="125"/>
    </location>
</feature>
<dbReference type="Proteomes" id="UP000246278">
    <property type="component" value="Unassembled WGS sequence"/>
</dbReference>
<accession>A0A317T4S8</accession>
<dbReference type="InterPro" id="IPR039383">
    <property type="entry name" value="FHIT"/>
</dbReference>
<evidence type="ECO:0000259" key="5">
    <source>
        <dbReference type="PROSITE" id="PS51084"/>
    </source>
</evidence>
<dbReference type="PROSITE" id="PS51084">
    <property type="entry name" value="HIT_2"/>
    <property type="match status" value="1"/>
</dbReference>
<dbReference type="RefSeq" id="WP_110023416.1">
    <property type="nucleotide sequence ID" value="NZ_PDNZ01000005.1"/>
</dbReference>
<dbReference type="EMBL" id="PDNZ01000005">
    <property type="protein sequence ID" value="PWW81769.1"/>
    <property type="molecule type" value="Genomic_DNA"/>
</dbReference>
<dbReference type="InterPro" id="IPR011146">
    <property type="entry name" value="HIT-like"/>
</dbReference>
<keyword evidence="1" id="KW-0547">Nucleotide-binding</keyword>
<evidence type="ECO:0000256" key="2">
    <source>
        <dbReference type="PIRSR" id="PIRSR639383-1"/>
    </source>
</evidence>
<organism evidence="6 7">
    <name type="scientific">Prosthecochloris marina</name>
    <dbReference type="NCBI Taxonomy" id="2017681"/>
    <lineage>
        <taxon>Bacteria</taxon>
        <taxon>Pseudomonadati</taxon>
        <taxon>Chlorobiota</taxon>
        <taxon>Chlorobiia</taxon>
        <taxon>Chlorobiales</taxon>
        <taxon>Chlorobiaceae</taxon>
        <taxon>Prosthecochloris</taxon>
    </lineage>
</organism>
<feature type="binding site" evidence="3">
    <location>
        <position position="55"/>
    </location>
    <ligand>
        <name>substrate</name>
    </ligand>
</feature>
<keyword evidence="6" id="KW-0378">Hydrolase</keyword>
<dbReference type="PANTHER" id="PTHR42997">
    <property type="entry name" value="HIT FAMILY HYDROLASE"/>
    <property type="match status" value="1"/>
</dbReference>
<dbReference type="SUPFAM" id="SSF54197">
    <property type="entry name" value="HIT-like"/>
    <property type="match status" value="1"/>
</dbReference>
<sequence length="173" mass="20154">MEKMYSPWREVYMESFKDESHPFHPAKDIFTDIPPEQDEERYVLHRAKKSFIIMNLFPYNCGHLMVIPFKQTPELSDLDDTTKLEIMQLTDIGIDALRRTIHPHGFNFGVNVGRVAGGSVDSHIHFHIVPRWEGDTNFMPVVGETKVLSNDMRRLYKQLRKAIKEIVQEKAGK</sequence>
<gene>
    <name evidence="6" type="ORF">CR164_08045</name>
</gene>
<evidence type="ECO:0000313" key="7">
    <source>
        <dbReference type="Proteomes" id="UP000246278"/>
    </source>
</evidence>
<dbReference type="InterPro" id="IPR052908">
    <property type="entry name" value="AP-4-A_phosphorylase"/>
</dbReference>
<evidence type="ECO:0000313" key="6">
    <source>
        <dbReference type="EMBL" id="PWW81769.1"/>
    </source>
</evidence>
<proteinExistence type="predicted"/>
<dbReference type="AlphaFoldDB" id="A0A317T4S8"/>
<dbReference type="Pfam" id="PF01230">
    <property type="entry name" value="HIT"/>
    <property type="match status" value="1"/>
</dbReference>
<feature type="short sequence motif" description="Histidine triad motif" evidence="4">
    <location>
        <begin position="123"/>
        <end position="127"/>
    </location>
</feature>
<keyword evidence="7" id="KW-1185">Reference proteome</keyword>
<dbReference type="GO" id="GO:0016787">
    <property type="term" value="F:hydrolase activity"/>
    <property type="evidence" value="ECO:0007669"/>
    <property type="project" value="UniProtKB-KW"/>
</dbReference>
<feature type="domain" description="HIT" evidence="5">
    <location>
        <begin position="29"/>
        <end position="138"/>
    </location>
</feature>
<dbReference type="GO" id="GO:0000166">
    <property type="term" value="F:nucleotide binding"/>
    <property type="evidence" value="ECO:0007669"/>
    <property type="project" value="UniProtKB-KW"/>
</dbReference>
<evidence type="ECO:0000256" key="1">
    <source>
        <dbReference type="ARBA" id="ARBA00022741"/>
    </source>
</evidence>
<dbReference type="InterPro" id="IPR036265">
    <property type="entry name" value="HIT-like_sf"/>
</dbReference>
<dbReference type="Gene3D" id="3.30.428.10">
    <property type="entry name" value="HIT-like"/>
    <property type="match status" value="1"/>
</dbReference>
<protein>
    <submittedName>
        <fullName evidence="6">HIT family hydrolase</fullName>
    </submittedName>
</protein>
<dbReference type="OrthoDB" id="9784774at2"/>
<evidence type="ECO:0000256" key="4">
    <source>
        <dbReference type="PROSITE-ProRule" id="PRU00464"/>
    </source>
</evidence>
<evidence type="ECO:0000256" key="3">
    <source>
        <dbReference type="PIRSR" id="PIRSR639383-2"/>
    </source>
</evidence>
<reference evidence="7" key="1">
    <citation type="submission" date="2017-10" db="EMBL/GenBank/DDBJ databases">
        <authorList>
            <person name="Gaisin V.A."/>
            <person name="Rysina M.S."/>
            <person name="Grouzdev D.S."/>
        </authorList>
    </citation>
    <scope>NUCLEOTIDE SEQUENCE [LARGE SCALE GENOMIC DNA]</scope>
    <source>
        <strain evidence="7">V1</strain>
    </source>
</reference>
<comment type="caution">
    <text evidence="6">The sequence shown here is derived from an EMBL/GenBank/DDBJ whole genome shotgun (WGS) entry which is preliminary data.</text>
</comment>